<name>F7NKJ3_9FIRM</name>
<protein>
    <submittedName>
        <fullName evidence="2">Uncharacterized protein</fullName>
    </submittedName>
</protein>
<dbReference type="AlphaFoldDB" id="F7NKJ3"/>
<sequence>MTDSMQQAINELKELLGKGYSGEIDRGDAALQAAKLLLGIVSCCDLELTAVDEKLDRAIIKTEHLEQRVERLQTETKELRHHNADMLEYLDSKGLAKDFDRFQQEKKIARILH</sequence>
<accession>F7NKJ3</accession>
<evidence type="ECO:0000313" key="2">
    <source>
        <dbReference type="EMBL" id="EGO63445.1"/>
    </source>
</evidence>
<keyword evidence="1" id="KW-0175">Coiled coil</keyword>
<gene>
    <name evidence="2" type="ORF">ALO_13035</name>
</gene>
<proteinExistence type="predicted"/>
<evidence type="ECO:0000256" key="1">
    <source>
        <dbReference type="SAM" id="Coils"/>
    </source>
</evidence>
<dbReference type="Proteomes" id="UP000003240">
    <property type="component" value="Unassembled WGS sequence"/>
</dbReference>
<organism evidence="2 3">
    <name type="scientific">Acetonema longum DSM 6540</name>
    <dbReference type="NCBI Taxonomy" id="1009370"/>
    <lineage>
        <taxon>Bacteria</taxon>
        <taxon>Bacillati</taxon>
        <taxon>Bacillota</taxon>
        <taxon>Negativicutes</taxon>
        <taxon>Acetonemataceae</taxon>
        <taxon>Acetonema</taxon>
    </lineage>
</organism>
<dbReference type="RefSeq" id="WP_004096399.1">
    <property type="nucleotide sequence ID" value="NZ_AFGF01000115.1"/>
</dbReference>
<reference evidence="2 3" key="1">
    <citation type="journal article" date="2011" name="EMBO J.">
        <title>Structural diversity of bacterial flagellar motors.</title>
        <authorList>
            <person name="Chen S."/>
            <person name="Beeby M."/>
            <person name="Murphy G.E."/>
            <person name="Leadbetter J.R."/>
            <person name="Hendrixson D.R."/>
            <person name="Briegel A."/>
            <person name="Li Z."/>
            <person name="Shi J."/>
            <person name="Tocheva E.I."/>
            <person name="Muller A."/>
            <person name="Dobro M.J."/>
            <person name="Jensen G.J."/>
        </authorList>
    </citation>
    <scope>NUCLEOTIDE SEQUENCE [LARGE SCALE GENOMIC DNA]</scope>
    <source>
        <strain evidence="2 3">DSM 6540</strain>
    </source>
</reference>
<feature type="coiled-coil region" evidence="1">
    <location>
        <begin position="55"/>
        <end position="82"/>
    </location>
</feature>
<keyword evidence="3" id="KW-1185">Reference proteome</keyword>
<dbReference type="EMBL" id="AFGF01000115">
    <property type="protein sequence ID" value="EGO63445.1"/>
    <property type="molecule type" value="Genomic_DNA"/>
</dbReference>
<evidence type="ECO:0000313" key="3">
    <source>
        <dbReference type="Proteomes" id="UP000003240"/>
    </source>
</evidence>
<comment type="caution">
    <text evidence="2">The sequence shown here is derived from an EMBL/GenBank/DDBJ whole genome shotgun (WGS) entry which is preliminary data.</text>
</comment>